<reference evidence="2 3" key="1">
    <citation type="submission" date="2021-06" db="EMBL/GenBank/DDBJ databases">
        <authorList>
            <person name="Kallberg Y."/>
            <person name="Tangrot J."/>
            <person name="Rosling A."/>
        </authorList>
    </citation>
    <scope>NUCLEOTIDE SEQUENCE [LARGE SCALE GENOMIC DNA]</scope>
    <source>
        <strain evidence="2 3">120-4 pot B 10/14</strain>
    </source>
</reference>
<organism evidence="2 3">
    <name type="scientific">Gigaspora margarita</name>
    <dbReference type="NCBI Taxonomy" id="4874"/>
    <lineage>
        <taxon>Eukaryota</taxon>
        <taxon>Fungi</taxon>
        <taxon>Fungi incertae sedis</taxon>
        <taxon>Mucoromycota</taxon>
        <taxon>Glomeromycotina</taxon>
        <taxon>Glomeromycetes</taxon>
        <taxon>Diversisporales</taxon>
        <taxon>Gigasporaceae</taxon>
        <taxon>Gigaspora</taxon>
    </lineage>
</organism>
<dbReference type="Proteomes" id="UP000789901">
    <property type="component" value="Unassembled WGS sequence"/>
</dbReference>
<evidence type="ECO:0000313" key="3">
    <source>
        <dbReference type="Proteomes" id="UP000789901"/>
    </source>
</evidence>
<accession>A0ABN7VUR2</accession>
<sequence length="88" mass="10024">MAFQNFASQIDDNNNKLLSHSTDFSRAQSTTLLVVNPSIEALKFEYANIDLIKENFNNKGLLEEDFSNDNLDDNKEPFKPQAVTSKLR</sequence>
<gene>
    <name evidence="2" type="ORF">GMARGA_LOCUS22474</name>
</gene>
<name>A0ABN7VUR2_GIGMA</name>
<feature type="non-terminal residue" evidence="2">
    <location>
        <position position="88"/>
    </location>
</feature>
<feature type="region of interest" description="Disordered" evidence="1">
    <location>
        <begin position="63"/>
        <end position="88"/>
    </location>
</feature>
<comment type="caution">
    <text evidence="2">The sequence shown here is derived from an EMBL/GenBank/DDBJ whole genome shotgun (WGS) entry which is preliminary data.</text>
</comment>
<proteinExistence type="predicted"/>
<evidence type="ECO:0000256" key="1">
    <source>
        <dbReference type="SAM" id="MobiDB-lite"/>
    </source>
</evidence>
<dbReference type="EMBL" id="CAJVQB010021707">
    <property type="protein sequence ID" value="CAG8797817.1"/>
    <property type="molecule type" value="Genomic_DNA"/>
</dbReference>
<protein>
    <submittedName>
        <fullName evidence="2">12849_t:CDS:1</fullName>
    </submittedName>
</protein>
<evidence type="ECO:0000313" key="2">
    <source>
        <dbReference type="EMBL" id="CAG8797817.1"/>
    </source>
</evidence>
<keyword evidence="3" id="KW-1185">Reference proteome</keyword>